<dbReference type="InterPro" id="IPR032694">
    <property type="entry name" value="CopC/D"/>
</dbReference>
<feature type="domain" description="CopC" evidence="8">
    <location>
        <begin position="26"/>
        <end position="118"/>
    </location>
</feature>
<feature type="region of interest" description="Disordered" evidence="5">
    <location>
        <begin position="126"/>
        <end position="159"/>
    </location>
</feature>
<evidence type="ECO:0000256" key="5">
    <source>
        <dbReference type="SAM" id="MobiDB-lite"/>
    </source>
</evidence>
<evidence type="ECO:0000256" key="1">
    <source>
        <dbReference type="ARBA" id="ARBA00004196"/>
    </source>
</evidence>
<dbReference type="InterPro" id="IPR007348">
    <property type="entry name" value="CopC_dom"/>
</dbReference>
<keyword evidence="2" id="KW-0479">Metal-binding</keyword>
<dbReference type="Pfam" id="PF04234">
    <property type="entry name" value="CopC"/>
    <property type="match status" value="1"/>
</dbReference>
<dbReference type="InterPro" id="IPR014755">
    <property type="entry name" value="Cu-Rt/internalin_Ig-like"/>
</dbReference>
<sequence>MKKKVVSLALLVGLLIGVSPSVTYAHSHFESSVPEEGQTVEEAVETIELSFDGGIEQASEVQVFTADGEEIETTAVNVNSPNIEVELSEPLANGDYRVAYNVLSADTHPVEGEFTFSVEAEEAIVEEDTEDEATTEEEVTDTEEQDTNVADEQQEDSEESSNSIIWIIGAVLVVGVILGALAGFRRKR</sequence>
<reference evidence="9 10" key="1">
    <citation type="submission" date="2024-03" db="EMBL/GenBank/DDBJ databases">
        <title>Bacilli Hybrid Assemblies.</title>
        <authorList>
            <person name="Kovac J."/>
        </authorList>
    </citation>
    <scope>NUCLEOTIDE SEQUENCE [LARGE SCALE GENOMIC DNA]</scope>
    <source>
        <strain evidence="9 10">FSL R7-0666</strain>
    </source>
</reference>
<dbReference type="SUPFAM" id="SSF81296">
    <property type="entry name" value="E set domains"/>
    <property type="match status" value="1"/>
</dbReference>
<dbReference type="EMBL" id="JBCITK010000001">
    <property type="protein sequence ID" value="MEN0643223.1"/>
    <property type="molecule type" value="Genomic_DNA"/>
</dbReference>
<proteinExistence type="predicted"/>
<comment type="subcellular location">
    <subcellularLocation>
        <location evidence="1">Cell envelope</location>
    </subcellularLocation>
</comment>
<dbReference type="Gene3D" id="2.60.40.1220">
    <property type="match status" value="1"/>
</dbReference>
<evidence type="ECO:0000256" key="3">
    <source>
        <dbReference type="ARBA" id="ARBA00022729"/>
    </source>
</evidence>
<feature type="signal peptide" evidence="7">
    <location>
        <begin position="1"/>
        <end position="25"/>
    </location>
</feature>
<name>A0ABU9VH41_9BACI</name>
<evidence type="ECO:0000259" key="8">
    <source>
        <dbReference type="Pfam" id="PF04234"/>
    </source>
</evidence>
<dbReference type="PANTHER" id="PTHR34820">
    <property type="entry name" value="INNER MEMBRANE PROTEIN YEBZ"/>
    <property type="match status" value="1"/>
</dbReference>
<evidence type="ECO:0000256" key="2">
    <source>
        <dbReference type="ARBA" id="ARBA00022723"/>
    </source>
</evidence>
<dbReference type="PANTHER" id="PTHR34820:SF4">
    <property type="entry name" value="INNER MEMBRANE PROTEIN YEBZ"/>
    <property type="match status" value="1"/>
</dbReference>
<keyword evidence="3 7" id="KW-0732">Signal</keyword>
<evidence type="ECO:0000313" key="9">
    <source>
        <dbReference type="EMBL" id="MEN0643223.1"/>
    </source>
</evidence>
<feature type="compositionally biased region" description="Acidic residues" evidence="5">
    <location>
        <begin position="126"/>
        <end position="146"/>
    </location>
</feature>
<gene>
    <name evidence="9" type="ORF">MKY91_08710</name>
</gene>
<keyword evidence="4" id="KW-0186">Copper</keyword>
<keyword evidence="6" id="KW-0472">Membrane</keyword>
<evidence type="ECO:0000313" key="10">
    <source>
        <dbReference type="Proteomes" id="UP001418796"/>
    </source>
</evidence>
<protein>
    <submittedName>
        <fullName evidence="9">Copper resistance protein CopC</fullName>
    </submittedName>
</protein>
<dbReference type="InterPro" id="IPR014756">
    <property type="entry name" value="Ig_E-set"/>
</dbReference>
<feature type="transmembrane region" description="Helical" evidence="6">
    <location>
        <begin position="164"/>
        <end position="184"/>
    </location>
</feature>
<keyword evidence="10" id="KW-1185">Reference proteome</keyword>
<feature type="chain" id="PRO_5046985705" evidence="7">
    <location>
        <begin position="26"/>
        <end position="188"/>
    </location>
</feature>
<evidence type="ECO:0000256" key="6">
    <source>
        <dbReference type="SAM" id="Phobius"/>
    </source>
</evidence>
<keyword evidence="6" id="KW-0812">Transmembrane</keyword>
<dbReference type="Proteomes" id="UP001418796">
    <property type="component" value="Unassembled WGS sequence"/>
</dbReference>
<keyword evidence="6" id="KW-1133">Transmembrane helix</keyword>
<accession>A0ABU9VH41</accession>
<evidence type="ECO:0000256" key="4">
    <source>
        <dbReference type="ARBA" id="ARBA00023008"/>
    </source>
</evidence>
<comment type="caution">
    <text evidence="9">The sequence shown here is derived from an EMBL/GenBank/DDBJ whole genome shotgun (WGS) entry which is preliminary data.</text>
</comment>
<dbReference type="RefSeq" id="WP_343130176.1">
    <property type="nucleotide sequence ID" value="NZ_JBCITK010000001.1"/>
</dbReference>
<organism evidence="9 10">
    <name type="scientific">Alkalicoccobacillus gibsonii</name>
    <dbReference type="NCBI Taxonomy" id="79881"/>
    <lineage>
        <taxon>Bacteria</taxon>
        <taxon>Bacillati</taxon>
        <taxon>Bacillota</taxon>
        <taxon>Bacilli</taxon>
        <taxon>Bacillales</taxon>
        <taxon>Bacillaceae</taxon>
        <taxon>Alkalicoccobacillus</taxon>
    </lineage>
</organism>
<evidence type="ECO:0000256" key="7">
    <source>
        <dbReference type="SAM" id="SignalP"/>
    </source>
</evidence>